<dbReference type="PANTHER" id="PTHR30509:SF9">
    <property type="entry name" value="MULTIDRUG RESISTANCE PROTEIN MDTO"/>
    <property type="match status" value="1"/>
</dbReference>
<organism evidence="9 10">
    <name type="scientific">Gordonia caeni</name>
    <dbReference type="NCBI Taxonomy" id="1007097"/>
    <lineage>
        <taxon>Bacteria</taxon>
        <taxon>Bacillati</taxon>
        <taxon>Actinomycetota</taxon>
        <taxon>Actinomycetes</taxon>
        <taxon>Mycobacteriales</taxon>
        <taxon>Gordoniaceae</taxon>
        <taxon>Gordonia</taxon>
    </lineage>
</organism>
<comment type="subcellular location">
    <subcellularLocation>
        <location evidence="1">Cell membrane</location>
        <topology evidence="1">Multi-pass membrane protein</topology>
    </subcellularLocation>
</comment>
<evidence type="ECO:0000256" key="5">
    <source>
        <dbReference type="ARBA" id="ARBA00023136"/>
    </source>
</evidence>
<sequence>MQLHVPLRLRRLAGTDPGRARLTNSIAVSVAVLLAALASWLIVRYDISDRGFLVVGILGTVQVSTSIKGPTAHDRLVTTALSLIPLIAAPTVAILLDHWRYVEIAVFIVLAGGATWARRFGPRAGELGTIAFLAYFFALFLRPPLAELPGFLLIFACVWGASVLVRLALTHERPAHQLSLLLAELRATGRATVALAVAVAPESERSPALDTQIRRLDDVAQAVNRWQHHFPTAQTIDCTAEDLITRTLDARIDVEHAALEVAALVRDDHPDNVRAALADPLADLDILLSPHSTAADIEAATVRAQRLIDTGDDDTPLGLTAILLARATLANRALREVDLTRPLRTAPPAVTPAPPAHPAPVAADRPAVHWWWWRTWPMTERLALQAMVAAGTAAVVGELINASRWYWAVMAAFLIFVGSTTRGAVLTRASHRVVGTLGGIVVGLVVGFLIDGPSPWHVALAVVSVFGTLYFGPLKQFAGAFFSTLLVVAMYGLLGVLNPQLLTIRLEETAAGAAVGVACAYLLFSASSRPALNSAITGYLEALRTLVKRIGVAFTTTGPAPDLLTATTRLDAAQADLVTATSSMAMTFANGRWSRTTELKYLLNITTHSAERAAKAALSVTGPQATGELAGPAAGAFDTAVAQVDADAEQARAALVDRARPGIDPDSTVIIDQIEKIGLPPKSAAAQVMLMLSRVDGALLRAAALRDRS</sequence>
<feature type="domain" description="Integral membrane bound transporter" evidence="8">
    <location>
        <begin position="393"/>
        <end position="518"/>
    </location>
</feature>
<comment type="similarity">
    <text evidence="6">Belongs to the YccS/YhfK family.</text>
</comment>
<reference evidence="10" key="1">
    <citation type="journal article" date="2019" name="Int. J. Syst. Evol. Microbiol.">
        <title>The Global Catalogue of Microorganisms (GCM) 10K type strain sequencing project: providing services to taxonomists for standard genome sequencing and annotation.</title>
        <authorList>
            <consortium name="The Broad Institute Genomics Platform"/>
            <consortium name="The Broad Institute Genome Sequencing Center for Infectious Disease"/>
            <person name="Wu L."/>
            <person name="Ma J."/>
        </authorList>
    </citation>
    <scope>NUCLEOTIDE SEQUENCE [LARGE SCALE GENOMIC DNA]</scope>
    <source>
        <strain evidence="10">JCM 16923</strain>
    </source>
</reference>
<evidence type="ECO:0000256" key="3">
    <source>
        <dbReference type="ARBA" id="ARBA00022692"/>
    </source>
</evidence>
<dbReference type="PANTHER" id="PTHR30509">
    <property type="entry name" value="P-HYDROXYBENZOIC ACID EFFLUX PUMP SUBUNIT-RELATED"/>
    <property type="match status" value="1"/>
</dbReference>
<keyword evidence="4 7" id="KW-1133">Transmembrane helix</keyword>
<feature type="transmembrane region" description="Helical" evidence="7">
    <location>
        <begin position="406"/>
        <end position="426"/>
    </location>
</feature>
<evidence type="ECO:0000256" key="4">
    <source>
        <dbReference type="ARBA" id="ARBA00022989"/>
    </source>
</evidence>
<dbReference type="EMBL" id="BAAAZW010000001">
    <property type="protein sequence ID" value="GAA3949120.1"/>
    <property type="molecule type" value="Genomic_DNA"/>
</dbReference>
<dbReference type="Pfam" id="PF13515">
    <property type="entry name" value="FUSC_2"/>
    <property type="match status" value="1"/>
</dbReference>
<dbReference type="RefSeq" id="WP_344779900.1">
    <property type="nucleotide sequence ID" value="NZ_BAAAZW010000001.1"/>
</dbReference>
<name>A0ABP7NNC2_9ACTN</name>
<comment type="caution">
    <text evidence="9">The sequence shown here is derived from an EMBL/GenBank/DDBJ whole genome shotgun (WGS) entry which is preliminary data.</text>
</comment>
<protein>
    <recommendedName>
        <fullName evidence="8">Integral membrane bound transporter domain-containing protein</fullName>
    </recommendedName>
</protein>
<evidence type="ECO:0000256" key="1">
    <source>
        <dbReference type="ARBA" id="ARBA00004651"/>
    </source>
</evidence>
<feature type="transmembrane region" description="Helical" evidence="7">
    <location>
        <begin position="76"/>
        <end position="95"/>
    </location>
</feature>
<feature type="transmembrane region" description="Helical" evidence="7">
    <location>
        <begin position="20"/>
        <end position="43"/>
    </location>
</feature>
<dbReference type="InterPro" id="IPR049453">
    <property type="entry name" value="Memb_transporter_dom"/>
</dbReference>
<feature type="transmembrane region" description="Helical" evidence="7">
    <location>
        <begin position="433"/>
        <end position="450"/>
    </location>
</feature>
<evidence type="ECO:0000256" key="2">
    <source>
        <dbReference type="ARBA" id="ARBA00022475"/>
    </source>
</evidence>
<evidence type="ECO:0000313" key="9">
    <source>
        <dbReference type="EMBL" id="GAA3949120.1"/>
    </source>
</evidence>
<proteinExistence type="inferred from homology"/>
<evidence type="ECO:0000259" key="8">
    <source>
        <dbReference type="Pfam" id="PF13515"/>
    </source>
</evidence>
<dbReference type="Proteomes" id="UP001418444">
    <property type="component" value="Unassembled WGS sequence"/>
</dbReference>
<feature type="transmembrane region" description="Helical" evidence="7">
    <location>
        <begin position="148"/>
        <end position="169"/>
    </location>
</feature>
<keyword evidence="10" id="KW-1185">Reference proteome</keyword>
<feature type="transmembrane region" description="Helical" evidence="7">
    <location>
        <begin position="479"/>
        <end position="497"/>
    </location>
</feature>
<evidence type="ECO:0000256" key="7">
    <source>
        <dbReference type="SAM" id="Phobius"/>
    </source>
</evidence>
<evidence type="ECO:0000313" key="10">
    <source>
        <dbReference type="Proteomes" id="UP001418444"/>
    </source>
</evidence>
<keyword evidence="5 7" id="KW-0472">Membrane</keyword>
<feature type="transmembrane region" description="Helical" evidence="7">
    <location>
        <begin position="456"/>
        <end position="472"/>
    </location>
</feature>
<feature type="transmembrane region" description="Helical" evidence="7">
    <location>
        <begin position="124"/>
        <end position="142"/>
    </location>
</feature>
<accession>A0ABP7NNC2</accession>
<keyword evidence="2" id="KW-1003">Cell membrane</keyword>
<gene>
    <name evidence="9" type="ORF">GCM10022231_03190</name>
</gene>
<keyword evidence="3 7" id="KW-0812">Transmembrane</keyword>
<evidence type="ECO:0000256" key="6">
    <source>
        <dbReference type="ARBA" id="ARBA00043993"/>
    </source>
</evidence>
<feature type="transmembrane region" description="Helical" evidence="7">
    <location>
        <begin position="101"/>
        <end position="117"/>
    </location>
</feature>